<protein>
    <submittedName>
        <fullName evidence="2">Uncharacterized protein</fullName>
    </submittedName>
</protein>
<keyword evidence="1" id="KW-1133">Transmembrane helix</keyword>
<evidence type="ECO:0000313" key="2">
    <source>
        <dbReference type="EMBL" id="GBP68855.1"/>
    </source>
</evidence>
<sequence length="85" mass="9533">MSHIRDDFTGLGSSERTTVDRAEMVSRSSATRGPVVVREFVPRLQLFSPMYEINMKVISTVYLPVLTWLQVAVAVIKVAAYCNKV</sequence>
<accession>A0A4C1Y373</accession>
<organism evidence="2 3">
    <name type="scientific">Eumeta variegata</name>
    <name type="common">Bagworm moth</name>
    <name type="synonym">Eumeta japonica</name>
    <dbReference type="NCBI Taxonomy" id="151549"/>
    <lineage>
        <taxon>Eukaryota</taxon>
        <taxon>Metazoa</taxon>
        <taxon>Ecdysozoa</taxon>
        <taxon>Arthropoda</taxon>
        <taxon>Hexapoda</taxon>
        <taxon>Insecta</taxon>
        <taxon>Pterygota</taxon>
        <taxon>Neoptera</taxon>
        <taxon>Endopterygota</taxon>
        <taxon>Lepidoptera</taxon>
        <taxon>Glossata</taxon>
        <taxon>Ditrysia</taxon>
        <taxon>Tineoidea</taxon>
        <taxon>Psychidae</taxon>
        <taxon>Oiketicinae</taxon>
        <taxon>Eumeta</taxon>
    </lineage>
</organism>
<dbReference type="AlphaFoldDB" id="A0A4C1Y373"/>
<proteinExistence type="predicted"/>
<keyword evidence="3" id="KW-1185">Reference proteome</keyword>
<gene>
    <name evidence="2" type="ORF">EVAR_46172_1</name>
</gene>
<dbReference type="EMBL" id="BGZK01001026">
    <property type="protein sequence ID" value="GBP68855.1"/>
    <property type="molecule type" value="Genomic_DNA"/>
</dbReference>
<evidence type="ECO:0000313" key="3">
    <source>
        <dbReference type="Proteomes" id="UP000299102"/>
    </source>
</evidence>
<keyword evidence="1" id="KW-0472">Membrane</keyword>
<comment type="caution">
    <text evidence="2">The sequence shown here is derived from an EMBL/GenBank/DDBJ whole genome shotgun (WGS) entry which is preliminary data.</text>
</comment>
<keyword evidence="1" id="KW-0812">Transmembrane</keyword>
<dbReference type="Proteomes" id="UP000299102">
    <property type="component" value="Unassembled WGS sequence"/>
</dbReference>
<name>A0A4C1Y373_EUMVA</name>
<feature type="transmembrane region" description="Helical" evidence="1">
    <location>
        <begin position="61"/>
        <end position="82"/>
    </location>
</feature>
<evidence type="ECO:0000256" key="1">
    <source>
        <dbReference type="SAM" id="Phobius"/>
    </source>
</evidence>
<reference evidence="2 3" key="1">
    <citation type="journal article" date="2019" name="Commun. Biol.">
        <title>The bagworm genome reveals a unique fibroin gene that provides high tensile strength.</title>
        <authorList>
            <person name="Kono N."/>
            <person name="Nakamura H."/>
            <person name="Ohtoshi R."/>
            <person name="Tomita M."/>
            <person name="Numata K."/>
            <person name="Arakawa K."/>
        </authorList>
    </citation>
    <scope>NUCLEOTIDE SEQUENCE [LARGE SCALE GENOMIC DNA]</scope>
</reference>